<sequence>MADTDNPHPCLDFPNWSGEGGGPGHRPGGDCLGRVGRSAWLPGVPGQRRHGCGVTAAPAAEGEEREEARARGEAARCRPRGVGSQLAPAPSSAPARVLRAQDPDPRTLGKPFLHGAWILDSAPVRAPAGCPEKPSGLVPGPAPRSRHCRGLRQLCGQSARALAAFSRRCLGSPACPIRSDAAADTSSEITTKDFKEKKEVVEEAENGRDAPANGNANEENGEQEADNQVDEEEEEDGGGGEGGGRRRWGCMGCAGPTKRGSHLQWLVLEGCSFQRRALVFQRLRPPGSL</sequence>
<accession>A0A7J7ENQ7</accession>
<feature type="region of interest" description="Disordered" evidence="7">
    <location>
        <begin position="124"/>
        <end position="147"/>
    </location>
</feature>
<comment type="caution">
    <text evidence="8">The sequence shown here is derived from an EMBL/GenBank/DDBJ whole genome shotgun (WGS) entry which is preliminary data.</text>
</comment>
<dbReference type="GO" id="GO:0005634">
    <property type="term" value="C:nucleus"/>
    <property type="evidence" value="ECO:0007669"/>
    <property type="project" value="UniProtKB-SubCell"/>
</dbReference>
<dbReference type="Proteomes" id="UP000551758">
    <property type="component" value="Unassembled WGS sequence"/>
</dbReference>
<feature type="region of interest" description="Disordered" evidence="7">
    <location>
        <begin position="1"/>
        <end position="104"/>
    </location>
</feature>
<dbReference type="AlphaFoldDB" id="A0A7J7ENQ7"/>
<evidence type="ECO:0000256" key="7">
    <source>
        <dbReference type="SAM" id="MobiDB-lite"/>
    </source>
</evidence>
<comment type="function">
    <text evidence="4">Prothymosin alpha may mediate immune function by conferring resistance to certain opportunistic infections.</text>
</comment>
<evidence type="ECO:0000256" key="2">
    <source>
        <dbReference type="ARBA" id="ARBA00008032"/>
    </source>
</evidence>
<organism evidence="8 9">
    <name type="scientific">Diceros bicornis minor</name>
    <name type="common">South-central black rhinoceros</name>
    <dbReference type="NCBI Taxonomy" id="77932"/>
    <lineage>
        <taxon>Eukaryota</taxon>
        <taxon>Metazoa</taxon>
        <taxon>Chordata</taxon>
        <taxon>Craniata</taxon>
        <taxon>Vertebrata</taxon>
        <taxon>Euteleostomi</taxon>
        <taxon>Mammalia</taxon>
        <taxon>Eutheria</taxon>
        <taxon>Laurasiatheria</taxon>
        <taxon>Perissodactyla</taxon>
        <taxon>Rhinocerotidae</taxon>
        <taxon>Diceros</taxon>
    </lineage>
</organism>
<dbReference type="PANTHER" id="PTHR22745">
    <property type="entry name" value="PROTHYMOSIN ALPHA"/>
    <property type="match status" value="1"/>
</dbReference>
<dbReference type="Pfam" id="PF03247">
    <property type="entry name" value="Prothymosin"/>
    <property type="match status" value="1"/>
</dbReference>
<evidence type="ECO:0000313" key="9">
    <source>
        <dbReference type="Proteomes" id="UP000551758"/>
    </source>
</evidence>
<evidence type="ECO:0000256" key="6">
    <source>
        <dbReference type="ARBA" id="ARBA00040447"/>
    </source>
</evidence>
<comment type="subunit">
    <text evidence="5">Interacts with NUPR1; regulates apoptotic process.</text>
</comment>
<comment type="similarity">
    <text evidence="2">Belongs to the pro/parathymosin family.</text>
</comment>
<evidence type="ECO:0000313" key="8">
    <source>
        <dbReference type="EMBL" id="KAF5917368.1"/>
    </source>
</evidence>
<gene>
    <name evidence="8" type="ORF">HPG69_006962</name>
</gene>
<dbReference type="InterPro" id="IPR004931">
    <property type="entry name" value="Pro/parathymosin"/>
</dbReference>
<comment type="subcellular location">
    <subcellularLocation>
        <location evidence="1">Nucleus</location>
    </subcellularLocation>
</comment>
<feature type="compositionally biased region" description="Basic and acidic residues" evidence="7">
    <location>
        <begin position="66"/>
        <end position="76"/>
    </location>
</feature>
<name>A0A7J7ENQ7_DICBM</name>
<dbReference type="GO" id="GO:0042393">
    <property type="term" value="F:histone binding"/>
    <property type="evidence" value="ECO:0007669"/>
    <property type="project" value="TreeGrafter"/>
</dbReference>
<keyword evidence="9" id="KW-1185">Reference proteome</keyword>
<evidence type="ECO:0000256" key="4">
    <source>
        <dbReference type="ARBA" id="ARBA00037621"/>
    </source>
</evidence>
<feature type="compositionally biased region" description="Low complexity" evidence="7">
    <location>
        <begin position="209"/>
        <end position="218"/>
    </location>
</feature>
<protein>
    <recommendedName>
        <fullName evidence="6">Prothymosin alpha</fullName>
    </recommendedName>
</protein>
<feature type="compositionally biased region" description="Basic and acidic residues" evidence="7">
    <location>
        <begin position="190"/>
        <end position="208"/>
    </location>
</feature>
<dbReference type="PANTHER" id="PTHR22745:SF0">
    <property type="entry name" value="PROTHYMOSIN ALPHA"/>
    <property type="match status" value="1"/>
</dbReference>
<dbReference type="GO" id="GO:0045944">
    <property type="term" value="P:positive regulation of transcription by RNA polymerase II"/>
    <property type="evidence" value="ECO:0007669"/>
    <property type="project" value="TreeGrafter"/>
</dbReference>
<proteinExistence type="inferred from homology"/>
<dbReference type="GO" id="GO:0043066">
    <property type="term" value="P:negative regulation of apoptotic process"/>
    <property type="evidence" value="ECO:0007669"/>
    <property type="project" value="TreeGrafter"/>
</dbReference>
<feature type="compositionally biased region" description="Acidic residues" evidence="7">
    <location>
        <begin position="219"/>
        <end position="238"/>
    </location>
</feature>
<evidence type="ECO:0000256" key="1">
    <source>
        <dbReference type="ARBA" id="ARBA00004123"/>
    </source>
</evidence>
<reference evidence="8 9" key="1">
    <citation type="journal article" date="2020" name="Mol. Biol. Evol.">
        <title>Interspecific Gene Flow and the Evolution of Specialization in Black and White Rhinoceros.</title>
        <authorList>
            <person name="Moodley Y."/>
            <person name="Westbury M.V."/>
            <person name="Russo I.M."/>
            <person name="Gopalakrishnan S."/>
            <person name="Rakotoarivelo A."/>
            <person name="Olsen R.A."/>
            <person name="Prost S."/>
            <person name="Tunstall T."/>
            <person name="Ryder O.A."/>
            <person name="Dalen L."/>
            <person name="Bruford M.W."/>
        </authorList>
    </citation>
    <scope>NUCLEOTIDE SEQUENCE [LARGE SCALE GENOMIC DNA]</scope>
    <source>
        <strain evidence="8">SBR-YM</strain>
        <tissue evidence="8">Skin</tissue>
    </source>
</reference>
<feature type="region of interest" description="Disordered" evidence="7">
    <location>
        <begin position="176"/>
        <end position="247"/>
    </location>
</feature>
<evidence type="ECO:0000256" key="5">
    <source>
        <dbReference type="ARBA" id="ARBA00038744"/>
    </source>
</evidence>
<keyword evidence="3" id="KW-0539">Nucleus</keyword>
<dbReference type="EMBL" id="JACDTQ010002568">
    <property type="protein sequence ID" value="KAF5917368.1"/>
    <property type="molecule type" value="Genomic_DNA"/>
</dbReference>
<evidence type="ECO:0000256" key="3">
    <source>
        <dbReference type="ARBA" id="ARBA00023242"/>
    </source>
</evidence>